<sequence length="102" mass="11770">MQLSEPSSSDSQIITSSRENDDQASSIATYVSVRVGYYIEEIPEDKPVEYNRDNALKHLLIALLYQENRLFQQCIHNKMLYQEHRSSVDDFAGQDTSLSFYS</sequence>
<gene>
    <name evidence="2" type="primary">Contig18921.g20073</name>
    <name evidence="2" type="ORF">STYLEM_8370</name>
</gene>
<dbReference type="Proteomes" id="UP000039865">
    <property type="component" value="Unassembled WGS sequence"/>
</dbReference>
<dbReference type="EMBL" id="CCKQ01007941">
    <property type="protein sequence ID" value="CDW79382.1"/>
    <property type="molecule type" value="Genomic_DNA"/>
</dbReference>
<feature type="region of interest" description="Disordered" evidence="1">
    <location>
        <begin position="1"/>
        <end position="24"/>
    </location>
</feature>
<evidence type="ECO:0000313" key="2">
    <source>
        <dbReference type="EMBL" id="CDW79382.1"/>
    </source>
</evidence>
<organism evidence="2 3">
    <name type="scientific">Stylonychia lemnae</name>
    <name type="common">Ciliate</name>
    <dbReference type="NCBI Taxonomy" id="5949"/>
    <lineage>
        <taxon>Eukaryota</taxon>
        <taxon>Sar</taxon>
        <taxon>Alveolata</taxon>
        <taxon>Ciliophora</taxon>
        <taxon>Intramacronucleata</taxon>
        <taxon>Spirotrichea</taxon>
        <taxon>Stichotrichia</taxon>
        <taxon>Sporadotrichida</taxon>
        <taxon>Oxytrichidae</taxon>
        <taxon>Stylonychinae</taxon>
        <taxon>Stylonychia</taxon>
    </lineage>
</organism>
<dbReference type="InParanoid" id="A0A078ACW8"/>
<protein>
    <submittedName>
        <fullName evidence="2">Uncharacterized protein</fullName>
    </submittedName>
</protein>
<name>A0A078ACW8_STYLE</name>
<reference evidence="2 3" key="1">
    <citation type="submission" date="2014-06" db="EMBL/GenBank/DDBJ databases">
        <authorList>
            <person name="Swart Estienne"/>
        </authorList>
    </citation>
    <scope>NUCLEOTIDE SEQUENCE [LARGE SCALE GENOMIC DNA]</scope>
    <source>
        <strain evidence="2 3">130c</strain>
    </source>
</reference>
<accession>A0A078ACW8</accession>
<keyword evidence="3" id="KW-1185">Reference proteome</keyword>
<evidence type="ECO:0000313" key="3">
    <source>
        <dbReference type="Proteomes" id="UP000039865"/>
    </source>
</evidence>
<proteinExistence type="predicted"/>
<feature type="compositionally biased region" description="Low complexity" evidence="1">
    <location>
        <begin position="1"/>
        <end position="17"/>
    </location>
</feature>
<dbReference type="AlphaFoldDB" id="A0A078ACW8"/>
<evidence type="ECO:0000256" key="1">
    <source>
        <dbReference type="SAM" id="MobiDB-lite"/>
    </source>
</evidence>